<sequence length="245" mass="27486">QSDIIGREDNKNEIISLLRQSHENQHISVVAIVGIGGLGKTALAQLVYNDGEVTKVFDKSMWVCVSDNFDVNIIIRKMLELLTNSKIDDKLSLESLQNMLRVNLTNKRYLLVLDDLWNESFEKWTQLRTYLMCGAEGSKVVVTTRSKVVAQTMGVSVPYTLNGLTLEKSWSLLKNVITCGDEIKEVNQTLESIGKKISKKCGGVPLAIRTLGGLLQVTKTCRLNRDNVLPTARYIPRIGKYRRTS</sequence>
<dbReference type="PANTHER" id="PTHR36766:SF40">
    <property type="entry name" value="DISEASE RESISTANCE PROTEIN RGA3"/>
    <property type="match status" value="1"/>
</dbReference>
<name>A0A392NZZ4_9FABA</name>
<comment type="caution">
    <text evidence="3">The sequence shown here is derived from an EMBL/GenBank/DDBJ whole genome shotgun (WGS) entry which is preliminary data.</text>
</comment>
<dbReference type="PRINTS" id="PR00364">
    <property type="entry name" value="DISEASERSIST"/>
</dbReference>
<dbReference type="InterPro" id="IPR042197">
    <property type="entry name" value="Apaf_helical"/>
</dbReference>
<evidence type="ECO:0000313" key="4">
    <source>
        <dbReference type="Proteomes" id="UP000265520"/>
    </source>
</evidence>
<dbReference type="InterPro" id="IPR002182">
    <property type="entry name" value="NB-ARC"/>
</dbReference>
<dbReference type="InterPro" id="IPR027417">
    <property type="entry name" value="P-loop_NTPase"/>
</dbReference>
<keyword evidence="1" id="KW-0611">Plant defense</keyword>
<dbReference type="Gene3D" id="1.10.8.430">
    <property type="entry name" value="Helical domain of apoptotic protease-activating factors"/>
    <property type="match status" value="1"/>
</dbReference>
<evidence type="ECO:0000256" key="1">
    <source>
        <dbReference type="ARBA" id="ARBA00022821"/>
    </source>
</evidence>
<feature type="domain" description="NB-ARC" evidence="2">
    <location>
        <begin position="8"/>
        <end position="177"/>
    </location>
</feature>
<evidence type="ECO:0000259" key="2">
    <source>
        <dbReference type="Pfam" id="PF00931"/>
    </source>
</evidence>
<dbReference type="GO" id="GO:0006952">
    <property type="term" value="P:defense response"/>
    <property type="evidence" value="ECO:0007669"/>
    <property type="project" value="UniProtKB-KW"/>
</dbReference>
<dbReference type="Pfam" id="PF00931">
    <property type="entry name" value="NB-ARC"/>
    <property type="match status" value="1"/>
</dbReference>
<dbReference type="AlphaFoldDB" id="A0A392NZZ4"/>
<dbReference type="GO" id="GO:0043531">
    <property type="term" value="F:ADP binding"/>
    <property type="evidence" value="ECO:0007669"/>
    <property type="project" value="InterPro"/>
</dbReference>
<feature type="non-terminal residue" evidence="3">
    <location>
        <position position="1"/>
    </location>
</feature>
<keyword evidence="4" id="KW-1185">Reference proteome</keyword>
<dbReference type="EMBL" id="LXQA010058393">
    <property type="protein sequence ID" value="MCI05347.1"/>
    <property type="molecule type" value="Genomic_DNA"/>
</dbReference>
<accession>A0A392NZZ4</accession>
<organism evidence="3 4">
    <name type="scientific">Trifolium medium</name>
    <dbReference type="NCBI Taxonomy" id="97028"/>
    <lineage>
        <taxon>Eukaryota</taxon>
        <taxon>Viridiplantae</taxon>
        <taxon>Streptophyta</taxon>
        <taxon>Embryophyta</taxon>
        <taxon>Tracheophyta</taxon>
        <taxon>Spermatophyta</taxon>
        <taxon>Magnoliopsida</taxon>
        <taxon>eudicotyledons</taxon>
        <taxon>Gunneridae</taxon>
        <taxon>Pentapetalae</taxon>
        <taxon>rosids</taxon>
        <taxon>fabids</taxon>
        <taxon>Fabales</taxon>
        <taxon>Fabaceae</taxon>
        <taxon>Papilionoideae</taxon>
        <taxon>50 kb inversion clade</taxon>
        <taxon>NPAAA clade</taxon>
        <taxon>Hologalegina</taxon>
        <taxon>IRL clade</taxon>
        <taxon>Trifolieae</taxon>
        <taxon>Trifolium</taxon>
    </lineage>
</organism>
<dbReference type="FunFam" id="3.40.50.300:FF:001091">
    <property type="entry name" value="Probable disease resistance protein At1g61300"/>
    <property type="match status" value="1"/>
</dbReference>
<dbReference type="Gene3D" id="3.40.50.300">
    <property type="entry name" value="P-loop containing nucleotide triphosphate hydrolases"/>
    <property type="match status" value="1"/>
</dbReference>
<dbReference type="Proteomes" id="UP000265520">
    <property type="component" value="Unassembled WGS sequence"/>
</dbReference>
<dbReference type="SUPFAM" id="SSF52540">
    <property type="entry name" value="P-loop containing nucleoside triphosphate hydrolases"/>
    <property type="match status" value="1"/>
</dbReference>
<dbReference type="PANTHER" id="PTHR36766">
    <property type="entry name" value="PLANT BROAD-SPECTRUM MILDEW RESISTANCE PROTEIN RPW8"/>
    <property type="match status" value="1"/>
</dbReference>
<protein>
    <submittedName>
        <fullName evidence="3">CC-NBS-LRR resistance protein</fullName>
    </submittedName>
</protein>
<proteinExistence type="predicted"/>
<reference evidence="3 4" key="1">
    <citation type="journal article" date="2018" name="Front. Plant Sci.">
        <title>Red Clover (Trifolium pratense) and Zigzag Clover (T. medium) - A Picture of Genomic Similarities and Differences.</title>
        <authorList>
            <person name="Dluhosova J."/>
            <person name="Istvanek J."/>
            <person name="Nedelnik J."/>
            <person name="Repkova J."/>
        </authorList>
    </citation>
    <scope>NUCLEOTIDE SEQUENCE [LARGE SCALE GENOMIC DNA]</scope>
    <source>
        <strain evidence="4">cv. 10/8</strain>
        <tissue evidence="3">Leaf</tissue>
    </source>
</reference>
<evidence type="ECO:0000313" key="3">
    <source>
        <dbReference type="EMBL" id="MCI05347.1"/>
    </source>
</evidence>